<comment type="similarity">
    <text evidence="2">Belongs to the cytochrome c oxidase subunit 2 family.</text>
</comment>
<evidence type="ECO:0000256" key="13">
    <source>
        <dbReference type="ARBA" id="ARBA00024688"/>
    </source>
</evidence>
<dbReference type="InterPro" id="IPR036909">
    <property type="entry name" value="Cyt_c-like_dom_sf"/>
</dbReference>
<evidence type="ECO:0000256" key="12">
    <source>
        <dbReference type="ARBA" id="ARBA00023136"/>
    </source>
</evidence>
<feature type="transmembrane region" description="Helical" evidence="17">
    <location>
        <begin position="72"/>
        <end position="94"/>
    </location>
</feature>
<dbReference type="InterPro" id="IPR001505">
    <property type="entry name" value="Copper_CuA"/>
</dbReference>
<evidence type="ECO:0000256" key="8">
    <source>
        <dbReference type="ARBA" id="ARBA00022982"/>
    </source>
</evidence>
<evidence type="ECO:0000256" key="10">
    <source>
        <dbReference type="ARBA" id="ARBA00023004"/>
    </source>
</evidence>
<dbReference type="SUPFAM" id="SSF46626">
    <property type="entry name" value="Cytochrome c"/>
    <property type="match status" value="1"/>
</dbReference>
<evidence type="ECO:0000256" key="16">
    <source>
        <dbReference type="PROSITE-ProRule" id="PRU00433"/>
    </source>
</evidence>
<evidence type="ECO:0000256" key="17">
    <source>
        <dbReference type="SAM" id="Phobius"/>
    </source>
</evidence>
<comment type="subcellular location">
    <subcellularLocation>
        <location evidence="1">Membrane</location>
        <topology evidence="1">Multi-pass membrane protein</topology>
    </subcellularLocation>
</comment>
<evidence type="ECO:0000256" key="3">
    <source>
        <dbReference type="ARBA" id="ARBA00022448"/>
    </source>
</evidence>
<evidence type="ECO:0000256" key="15">
    <source>
        <dbReference type="ARBA" id="ARBA00047816"/>
    </source>
</evidence>
<keyword evidence="18" id="KW-0732">Signal</keyword>
<evidence type="ECO:0000256" key="18">
    <source>
        <dbReference type="SAM" id="SignalP"/>
    </source>
</evidence>
<comment type="catalytic activity">
    <reaction evidence="15">
        <text>4 Fe(II)-[cytochrome c] + O2 + 8 H(+)(in) = 4 Fe(III)-[cytochrome c] + 2 H2O + 4 H(+)(out)</text>
        <dbReference type="Rhea" id="RHEA:11436"/>
        <dbReference type="Rhea" id="RHEA-COMP:10350"/>
        <dbReference type="Rhea" id="RHEA-COMP:14399"/>
        <dbReference type="ChEBI" id="CHEBI:15377"/>
        <dbReference type="ChEBI" id="CHEBI:15378"/>
        <dbReference type="ChEBI" id="CHEBI:15379"/>
        <dbReference type="ChEBI" id="CHEBI:29033"/>
        <dbReference type="ChEBI" id="CHEBI:29034"/>
        <dbReference type="EC" id="7.1.1.9"/>
    </reaction>
</comment>
<dbReference type="NCBIfam" id="TIGR02866">
    <property type="entry name" value="CoxB"/>
    <property type="match status" value="1"/>
</dbReference>
<evidence type="ECO:0000313" key="22">
    <source>
        <dbReference type="Proteomes" id="UP000606921"/>
    </source>
</evidence>
<evidence type="ECO:0000256" key="2">
    <source>
        <dbReference type="ARBA" id="ARBA00007866"/>
    </source>
</evidence>
<evidence type="ECO:0000313" key="21">
    <source>
        <dbReference type="EMBL" id="CAD7039445.1"/>
    </source>
</evidence>
<feature type="chain" id="PRO_5047121431" description="Cytochrome aa3 subunit 2" evidence="18">
    <location>
        <begin position="20"/>
        <end position="323"/>
    </location>
</feature>
<keyword evidence="8" id="KW-0249">Electron transport</keyword>
<keyword evidence="6 17" id="KW-0812">Transmembrane</keyword>
<feature type="domain" description="Cytochrome oxidase subunit II copper A binding" evidence="19">
    <location>
        <begin position="108"/>
        <end position="224"/>
    </location>
</feature>
<keyword evidence="22" id="KW-1185">Reference proteome</keyword>
<keyword evidence="4 16" id="KW-0349">Heme</keyword>
<dbReference type="PANTHER" id="PTHR22888">
    <property type="entry name" value="CYTOCHROME C OXIDASE, SUBUNIT II"/>
    <property type="match status" value="1"/>
</dbReference>
<keyword evidence="11" id="KW-0186">Copper</keyword>
<evidence type="ECO:0000256" key="1">
    <source>
        <dbReference type="ARBA" id="ARBA00004141"/>
    </source>
</evidence>
<keyword evidence="7 16" id="KW-0479">Metal-binding</keyword>
<dbReference type="PROSITE" id="PS00078">
    <property type="entry name" value="COX2"/>
    <property type="match status" value="1"/>
</dbReference>
<dbReference type="SUPFAM" id="SSF49503">
    <property type="entry name" value="Cupredoxins"/>
    <property type="match status" value="1"/>
</dbReference>
<dbReference type="InterPro" id="IPR002429">
    <property type="entry name" value="CcO_II-like_C"/>
</dbReference>
<dbReference type="EMBL" id="CABFWF030000012">
    <property type="protein sequence ID" value="CAD7039445.1"/>
    <property type="molecule type" value="Genomic_DNA"/>
</dbReference>
<dbReference type="InterPro" id="IPR034236">
    <property type="entry name" value="CuRO_CcO_Caa3_II"/>
</dbReference>
<evidence type="ECO:0000256" key="7">
    <source>
        <dbReference type="ARBA" id="ARBA00022723"/>
    </source>
</evidence>
<evidence type="ECO:0000256" key="14">
    <source>
        <dbReference type="ARBA" id="ARBA00031399"/>
    </source>
</evidence>
<dbReference type="CDD" id="cd04213">
    <property type="entry name" value="CuRO_CcO_Caa3_II"/>
    <property type="match status" value="1"/>
</dbReference>
<evidence type="ECO:0000256" key="6">
    <source>
        <dbReference type="ARBA" id="ARBA00022692"/>
    </source>
</evidence>
<dbReference type="PANTHER" id="PTHR22888:SF9">
    <property type="entry name" value="CYTOCHROME C OXIDASE SUBUNIT 2"/>
    <property type="match status" value="1"/>
</dbReference>
<dbReference type="InterPro" id="IPR045187">
    <property type="entry name" value="CcO_II"/>
</dbReference>
<dbReference type="PROSITE" id="PS50857">
    <property type="entry name" value="COX2_CUA"/>
    <property type="match status" value="1"/>
</dbReference>
<sequence>MLGALFVCLSLSSCSGVQSALDPAGLEASKVATLFYVMLAGGGLIWLGVVGALFYATRTGREPHSERSAGRVILWCGVIVPVTVLAALLSYAVWLMPNMRPWAPGGEGGLRRIEVTGEQFWWRVRYLRADGSLLFETANEVFVPVGERVLFVLKSPDVIHSFWIPSLGGKMDMIPGRINHVALEATKPGTYRGVCAEFCGPSHALMAFSVEAVDAAEFEDWIASRRAGRPAADPGGLELFLRHGCDACHAIAGTTADGTIGPSLTAFGARGSVGAGTLPNTVEDVARFIRYPDEIKPGSRMPSFGMLPEGDAERIAAYLKGLR</sequence>
<gene>
    <name evidence="21" type="ORF">REJC140_00752</name>
</gene>
<dbReference type="Pfam" id="PF00034">
    <property type="entry name" value="Cytochrom_C"/>
    <property type="match status" value="1"/>
</dbReference>
<feature type="transmembrane region" description="Helical" evidence="17">
    <location>
        <begin position="35"/>
        <end position="56"/>
    </location>
</feature>
<protein>
    <recommendedName>
        <fullName evidence="14">Cytochrome aa3 subunit 2</fullName>
    </recommendedName>
</protein>
<accession>A0ABM8PNI9</accession>
<dbReference type="PROSITE" id="PS51007">
    <property type="entry name" value="CYTC"/>
    <property type="match status" value="1"/>
</dbReference>
<name>A0ABM8PNI9_9HYPH</name>
<evidence type="ECO:0000259" key="19">
    <source>
        <dbReference type="PROSITE" id="PS50857"/>
    </source>
</evidence>
<keyword evidence="3" id="KW-0813">Transport</keyword>
<keyword evidence="10 16" id="KW-0408">Iron</keyword>
<dbReference type="InterPro" id="IPR014222">
    <property type="entry name" value="Cyt_c_oxidase_su2"/>
</dbReference>
<evidence type="ECO:0000256" key="5">
    <source>
        <dbReference type="ARBA" id="ARBA00022660"/>
    </source>
</evidence>
<dbReference type="Pfam" id="PF00116">
    <property type="entry name" value="COX2"/>
    <property type="match status" value="1"/>
</dbReference>
<keyword evidence="9 17" id="KW-1133">Transmembrane helix</keyword>
<organism evidence="21 22">
    <name type="scientific">Pseudorhizobium endolithicum</name>
    <dbReference type="NCBI Taxonomy" id="1191678"/>
    <lineage>
        <taxon>Bacteria</taxon>
        <taxon>Pseudomonadati</taxon>
        <taxon>Pseudomonadota</taxon>
        <taxon>Alphaproteobacteria</taxon>
        <taxon>Hyphomicrobiales</taxon>
        <taxon>Rhizobiaceae</taxon>
        <taxon>Rhizobium/Agrobacterium group</taxon>
        <taxon>Pseudorhizobium</taxon>
    </lineage>
</organism>
<dbReference type="InterPro" id="IPR009056">
    <property type="entry name" value="Cyt_c-like_dom"/>
</dbReference>
<reference evidence="21 22" key="1">
    <citation type="submission" date="2020-11" db="EMBL/GenBank/DDBJ databases">
        <authorList>
            <person name="Lassalle F."/>
        </authorList>
    </citation>
    <scope>NUCLEOTIDE SEQUENCE [LARGE SCALE GENOMIC DNA]</scope>
    <source>
        <strain evidence="21 22">JC140</strain>
    </source>
</reference>
<comment type="function">
    <text evidence="13">Subunits I and II form the functional core of the enzyme complex. Electrons originating in cytochrome c are transferred via heme a and Cu(A) to the binuclear center formed by heme a3 and Cu(B).</text>
</comment>
<comment type="caution">
    <text evidence="21">The sequence shown here is derived from an EMBL/GenBank/DDBJ whole genome shotgun (WGS) entry which is preliminary data.</text>
</comment>
<evidence type="ECO:0000259" key="20">
    <source>
        <dbReference type="PROSITE" id="PS51007"/>
    </source>
</evidence>
<dbReference type="Proteomes" id="UP000606921">
    <property type="component" value="Unassembled WGS sequence"/>
</dbReference>
<evidence type="ECO:0000256" key="9">
    <source>
        <dbReference type="ARBA" id="ARBA00022989"/>
    </source>
</evidence>
<evidence type="ECO:0000256" key="4">
    <source>
        <dbReference type="ARBA" id="ARBA00022617"/>
    </source>
</evidence>
<feature type="domain" description="Cytochrome c" evidence="20">
    <location>
        <begin position="231"/>
        <end position="323"/>
    </location>
</feature>
<feature type="signal peptide" evidence="18">
    <location>
        <begin position="1"/>
        <end position="19"/>
    </location>
</feature>
<dbReference type="Gene3D" id="2.60.40.420">
    <property type="entry name" value="Cupredoxins - blue copper proteins"/>
    <property type="match status" value="1"/>
</dbReference>
<evidence type="ECO:0000256" key="11">
    <source>
        <dbReference type="ARBA" id="ARBA00023008"/>
    </source>
</evidence>
<keyword evidence="12 17" id="KW-0472">Membrane</keyword>
<proteinExistence type="inferred from homology"/>
<dbReference type="InterPro" id="IPR008972">
    <property type="entry name" value="Cupredoxin"/>
</dbReference>
<keyword evidence="5" id="KW-0679">Respiratory chain</keyword>